<name>C5B3Y4_METEA</name>
<comment type="subcellular location">
    <subcellularLocation>
        <location evidence="1">Cell membrane</location>
        <topology evidence="1">Multi-pass membrane protein</topology>
    </subcellularLocation>
</comment>
<evidence type="ECO:0000256" key="7">
    <source>
        <dbReference type="SAM" id="Phobius"/>
    </source>
</evidence>
<dbReference type="GO" id="GO:0015628">
    <property type="term" value="P:protein secretion by the type II secretion system"/>
    <property type="evidence" value="ECO:0007669"/>
    <property type="project" value="TreeGrafter"/>
</dbReference>
<evidence type="ECO:0000259" key="8">
    <source>
        <dbReference type="Pfam" id="PF00482"/>
    </source>
</evidence>
<dbReference type="GO" id="GO:0005886">
    <property type="term" value="C:plasma membrane"/>
    <property type="evidence" value="ECO:0007669"/>
    <property type="project" value="UniProtKB-SubCell"/>
</dbReference>
<dbReference type="Pfam" id="PF00482">
    <property type="entry name" value="T2SSF"/>
    <property type="match status" value="2"/>
</dbReference>
<evidence type="ECO:0000256" key="6">
    <source>
        <dbReference type="ARBA" id="ARBA00023136"/>
    </source>
</evidence>
<dbReference type="RefSeq" id="WP_012753650.1">
    <property type="nucleotide sequence ID" value="NC_012811.1"/>
</dbReference>
<dbReference type="PANTHER" id="PTHR30012:SF0">
    <property type="entry name" value="TYPE II SECRETION SYSTEM PROTEIN F-RELATED"/>
    <property type="match status" value="1"/>
</dbReference>
<evidence type="ECO:0000256" key="2">
    <source>
        <dbReference type="ARBA" id="ARBA00005745"/>
    </source>
</evidence>
<evidence type="ECO:0000313" key="9">
    <source>
        <dbReference type="EMBL" id="ACS43166.1"/>
    </source>
</evidence>
<dbReference type="KEGG" id="mea:Mex_2p0285"/>
<comment type="similarity">
    <text evidence="2">Belongs to the GSP F family.</text>
</comment>
<dbReference type="InterPro" id="IPR018076">
    <property type="entry name" value="T2SS_GspF_dom"/>
</dbReference>
<dbReference type="PANTHER" id="PTHR30012">
    <property type="entry name" value="GENERAL SECRETION PATHWAY PROTEIN"/>
    <property type="match status" value="1"/>
</dbReference>
<gene>
    <name evidence="9" type="ordered locus">MexAM1_META2p0285</name>
</gene>
<feature type="domain" description="Type II secretion system protein GspF" evidence="8">
    <location>
        <begin position="278"/>
        <end position="399"/>
    </location>
</feature>
<dbReference type="PRINTS" id="PR00812">
    <property type="entry name" value="BCTERIALGSPF"/>
</dbReference>
<keyword evidence="3" id="KW-1003">Cell membrane</keyword>
<dbReference type="InterPro" id="IPR042094">
    <property type="entry name" value="T2SS_GspF_sf"/>
</dbReference>
<keyword evidence="5 7" id="KW-1133">Transmembrane helix</keyword>
<dbReference type="Gene3D" id="1.20.81.30">
    <property type="entry name" value="Type II secretion system (T2SS), domain F"/>
    <property type="match status" value="2"/>
</dbReference>
<evidence type="ECO:0000313" key="10">
    <source>
        <dbReference type="Proteomes" id="UP000009081"/>
    </source>
</evidence>
<feature type="transmembrane region" description="Helical" evidence="7">
    <location>
        <begin position="378"/>
        <end position="405"/>
    </location>
</feature>
<protein>
    <submittedName>
        <fullName evidence="9">Type II secretion system protein</fullName>
    </submittedName>
</protein>
<dbReference type="InterPro" id="IPR003004">
    <property type="entry name" value="GspF/PilC"/>
</dbReference>
<keyword evidence="9" id="KW-0614">Plasmid</keyword>
<feature type="transmembrane region" description="Helical" evidence="7">
    <location>
        <begin position="174"/>
        <end position="197"/>
    </location>
</feature>
<feature type="transmembrane region" description="Helical" evidence="7">
    <location>
        <begin position="228"/>
        <end position="248"/>
    </location>
</feature>
<accession>C5B3Y4</accession>
<reference evidence="9 10" key="1">
    <citation type="journal article" date="2009" name="PLoS ONE">
        <title>Methylobacterium genome sequences: a reference blueprint to investigate microbial metabolism of C1 compounds from natural and industrial sources.</title>
        <authorList>
            <person name="Vuilleumier S."/>
            <person name="Chistoserdova L."/>
            <person name="Lee M.-C."/>
            <person name="Bringel F."/>
            <person name="Lajus A."/>
            <person name="Zhou Y."/>
            <person name="Gourion B."/>
            <person name="Barbe V."/>
            <person name="Chang J."/>
            <person name="Cruveiller S."/>
            <person name="Dossat C."/>
            <person name="Gillett W."/>
            <person name="Gruffaz C."/>
            <person name="Haugen E."/>
            <person name="Hourcade E."/>
            <person name="Levy R."/>
            <person name="Mangenot S."/>
            <person name="Muller E."/>
            <person name="Nadalig T."/>
            <person name="Pagni M."/>
            <person name="Penny C."/>
            <person name="Peyraud R."/>
            <person name="Robinson D.G."/>
            <person name="Roche D."/>
            <person name="Rouy Z."/>
            <person name="Saenampechek C."/>
            <person name="Salvignol G."/>
            <person name="Vallenet D."/>
            <person name="Wu Z."/>
            <person name="Marx C.J."/>
            <person name="Vorholt J.A."/>
            <person name="Olson M.V."/>
            <person name="Kaul R."/>
            <person name="Weissenbach J."/>
            <person name="Medigue C."/>
            <person name="Lidstrom M.E."/>
        </authorList>
    </citation>
    <scope>NUCLEOTIDE SEQUENCE [LARGE SCALE GENOMIC DNA]</scope>
    <source>
        <strain evidence="10">ATCC 14718 / DSM 1338 / JCM 2805 / NCIMB 9133 / AM1</strain>
    </source>
</reference>
<organism evidence="9 10">
    <name type="scientific">Methylorubrum extorquens (strain ATCC 14718 / DSM 1338 / JCM 2805 / NCIMB 9133 / AM1)</name>
    <name type="common">Methylobacterium extorquens</name>
    <dbReference type="NCBI Taxonomy" id="272630"/>
    <lineage>
        <taxon>Bacteria</taxon>
        <taxon>Pseudomonadati</taxon>
        <taxon>Pseudomonadota</taxon>
        <taxon>Alphaproteobacteria</taxon>
        <taxon>Hyphomicrobiales</taxon>
        <taxon>Methylobacteriaceae</taxon>
        <taxon>Methylorubrum</taxon>
    </lineage>
</organism>
<evidence type="ECO:0000256" key="4">
    <source>
        <dbReference type="ARBA" id="ARBA00022692"/>
    </source>
</evidence>
<keyword evidence="10" id="KW-1185">Reference proteome</keyword>
<dbReference type="OrthoDB" id="9805682at2"/>
<dbReference type="EMBL" id="CP001511">
    <property type="protein sequence ID" value="ACS43166.1"/>
    <property type="molecule type" value="Genomic_DNA"/>
</dbReference>
<sequence>MSFRFQAVDLANRTHSGVVEATSRVAALSDLSGQGLTVVELIAAPRSHGAAGRTQPFRLPTTVKRSPSLNEIQLLLTEWARCLDVGLTIADAVAISADGRMGTKLGRTADAVRTALHQGVPLHRAMAEHTPRLTSAALSVIEVGERSGQLASTLSHLTERLGNQGRLRSEIRSALVYPAFVVLTAFAVVAILLQAVVPAIDEIVGDHRDELAVTAQFLLQASEVYREHVIEILGGSVLIVGLFVGLNLRPATRSVLDRLWLRVPYVGSLMLANDAAQFARSLSAQIRGGVPLGQATRLSVAAFTLEPLRISAGNLERKLSEGVALSDAVSTDLPSLPRELARFARVGEQTGRLAILLEHAAEILEERARRQVRTLTSLVTPAITVGLGLLVGVIVLSLMSAIVGLNTMALR</sequence>
<evidence type="ECO:0000256" key="3">
    <source>
        <dbReference type="ARBA" id="ARBA00022475"/>
    </source>
</evidence>
<evidence type="ECO:0000256" key="1">
    <source>
        <dbReference type="ARBA" id="ARBA00004651"/>
    </source>
</evidence>
<dbReference type="HOGENOM" id="CLU_035032_2_1_5"/>
<keyword evidence="4 7" id="KW-0812">Transmembrane</keyword>
<geneLocation type="plasmid" evidence="9 10">
    <name>megaplasmid</name>
</geneLocation>
<dbReference type="AlphaFoldDB" id="C5B3Y4"/>
<evidence type="ECO:0000256" key="5">
    <source>
        <dbReference type="ARBA" id="ARBA00022989"/>
    </source>
</evidence>
<proteinExistence type="inferred from homology"/>
<keyword evidence="6 7" id="KW-0472">Membrane</keyword>
<feature type="domain" description="Type II secretion system protein GspF" evidence="8">
    <location>
        <begin position="76"/>
        <end position="198"/>
    </location>
</feature>
<dbReference type="Proteomes" id="UP000009081">
    <property type="component" value="Plasmid megaplasmid"/>
</dbReference>